<evidence type="ECO:0000256" key="5">
    <source>
        <dbReference type="ARBA" id="ARBA00022723"/>
    </source>
</evidence>
<keyword evidence="5" id="KW-0479">Metal-binding</keyword>
<name>A0A4P8L2H0_9BACT</name>
<gene>
    <name evidence="10" type="ORF">FDQ92_07385</name>
</gene>
<keyword evidence="8" id="KW-0408">Iron</keyword>
<reference evidence="10 11" key="2">
    <citation type="submission" date="2019-05" db="EMBL/GenBank/DDBJ databases">
        <authorList>
            <person name="Suflita J.M."/>
            <person name="Marks C.R."/>
        </authorList>
    </citation>
    <scope>NUCLEOTIDE SEQUENCE [LARGE SCALE GENOMIC DNA]</scope>
    <source>
        <strain evidence="10 11">ALDC</strain>
    </source>
</reference>
<accession>A0A4P8L2H0</accession>
<organism evidence="10 11">
    <name type="scientific">Desulfoglaeba alkanexedens ALDC</name>
    <dbReference type="NCBI Taxonomy" id="980445"/>
    <lineage>
        <taxon>Bacteria</taxon>
        <taxon>Pseudomonadati</taxon>
        <taxon>Thermodesulfobacteriota</taxon>
        <taxon>Syntrophobacteria</taxon>
        <taxon>Syntrophobacterales</taxon>
        <taxon>Syntrophobacteraceae</taxon>
        <taxon>Desulfoglaeba</taxon>
    </lineage>
</organism>
<dbReference type="GO" id="GO:0016491">
    <property type="term" value="F:oxidoreductase activity"/>
    <property type="evidence" value="ECO:0007669"/>
    <property type="project" value="TreeGrafter"/>
</dbReference>
<evidence type="ECO:0000256" key="1">
    <source>
        <dbReference type="ARBA" id="ARBA00001926"/>
    </source>
</evidence>
<dbReference type="InterPro" id="IPR012286">
    <property type="entry name" value="Tetrahaem_cytochrome"/>
</dbReference>
<keyword evidence="11" id="KW-1185">Reference proteome</keyword>
<evidence type="ECO:0000256" key="2">
    <source>
        <dbReference type="ARBA" id="ARBA00004196"/>
    </source>
</evidence>
<evidence type="ECO:0000256" key="3">
    <source>
        <dbReference type="ARBA" id="ARBA00022448"/>
    </source>
</evidence>
<keyword evidence="7" id="KW-0249">Electron transport</keyword>
<dbReference type="InterPro" id="IPR051829">
    <property type="entry name" value="Multiheme_Cytochr_ET"/>
</dbReference>
<dbReference type="SUPFAM" id="SSF48695">
    <property type="entry name" value="Multiheme cytochromes"/>
    <property type="match status" value="1"/>
</dbReference>
<comment type="subcellular location">
    <subcellularLocation>
        <location evidence="2">Cell envelope</location>
    </subcellularLocation>
</comment>
<dbReference type="KEGG" id="dax:FDQ92_07385"/>
<dbReference type="Proteomes" id="UP000298602">
    <property type="component" value="Chromosome"/>
</dbReference>
<dbReference type="GO" id="GO:0030313">
    <property type="term" value="C:cell envelope"/>
    <property type="evidence" value="ECO:0007669"/>
    <property type="project" value="UniProtKB-SubCell"/>
</dbReference>
<proteinExistence type="predicted"/>
<keyword evidence="3" id="KW-0813">Transport</keyword>
<sequence length="372" mass="41599">MTRREGKGAAAYRLGILWAVLFLCWVAGGRVDAAETPSPCLRSFFTKSLHFTGEGMRYWYEEAGGFMQITGIPYRDLDCKNCHVESCDQCHAKKRGEKLAFSESKAKDMNTCLPCHSREGLTFRFDSERDKLDVHVSSGMVCADCHYGSDVHGDGRPRTSMRDPKAVRATCGECHIDQERDAPYFDDQSVSHTVHQGKLDCAACHVQDTMACLNCHFDTFLKTGERAGNFIPVKDWVILMNCEGRVTSASAMTLVHEGRKFVAYAPYFTHSITPAGRSCEQCHNNESVRKMLAGETIQVLDFKDGHAASWKGVIPLIENRLQWVFLDKKDDGWEPIKGGEAPLVQYVAYGSPLTDEQLRKLAVKQAKDAIQP</sequence>
<dbReference type="Pfam" id="PF14537">
    <property type="entry name" value="Cytochrom_c3_2"/>
    <property type="match status" value="1"/>
</dbReference>
<dbReference type="PANTHER" id="PTHR35038">
    <property type="entry name" value="DISSIMILATORY SULFITE REDUCTASE SIRA"/>
    <property type="match status" value="1"/>
</dbReference>
<evidence type="ECO:0000256" key="7">
    <source>
        <dbReference type="ARBA" id="ARBA00022982"/>
    </source>
</evidence>
<dbReference type="RefSeq" id="WP_137423979.1">
    <property type="nucleotide sequence ID" value="NZ_CP040098.1"/>
</dbReference>
<evidence type="ECO:0000256" key="8">
    <source>
        <dbReference type="ARBA" id="ARBA00023004"/>
    </source>
</evidence>
<evidence type="ECO:0000256" key="4">
    <source>
        <dbReference type="ARBA" id="ARBA00022617"/>
    </source>
</evidence>
<evidence type="ECO:0000256" key="6">
    <source>
        <dbReference type="ARBA" id="ARBA00022729"/>
    </source>
</evidence>
<dbReference type="EMBL" id="CP040098">
    <property type="protein sequence ID" value="QCQ22010.1"/>
    <property type="molecule type" value="Genomic_DNA"/>
</dbReference>
<reference evidence="10 11" key="1">
    <citation type="submission" date="2019-05" db="EMBL/GenBank/DDBJ databases">
        <title>The Complete Genome Sequence of the n-alkane-degrading Desulfoglaeba alkanexedens ALDC reveals multiple alkylsuccinate synthase gene clusters.</title>
        <authorList>
            <person name="Callaghan A.V."/>
            <person name="Davidova I.A."/>
            <person name="Duncan K.E."/>
            <person name="Morris B."/>
            <person name="McInerney M.J."/>
        </authorList>
    </citation>
    <scope>NUCLEOTIDE SEQUENCE [LARGE SCALE GENOMIC DNA]</scope>
    <source>
        <strain evidence="10 11">ALDC</strain>
    </source>
</reference>
<evidence type="ECO:0000259" key="9">
    <source>
        <dbReference type="Pfam" id="PF14537"/>
    </source>
</evidence>
<dbReference type="InterPro" id="IPR036280">
    <property type="entry name" value="Multihaem_cyt_sf"/>
</dbReference>
<dbReference type="PANTHER" id="PTHR35038:SF5">
    <property type="entry name" value="CYTOCHROME C-TYPE PROTEIN NRFB"/>
    <property type="match status" value="1"/>
</dbReference>
<dbReference type="Gene3D" id="1.10.1130.10">
    <property type="entry name" value="Flavocytochrome C3, Chain A"/>
    <property type="match status" value="1"/>
</dbReference>
<keyword evidence="4" id="KW-0349">Heme</keyword>
<feature type="domain" description="Tetrahaem cytochrome" evidence="9">
    <location>
        <begin position="134"/>
        <end position="216"/>
    </location>
</feature>
<dbReference type="OrthoDB" id="9783375at2"/>
<evidence type="ECO:0000313" key="11">
    <source>
        <dbReference type="Proteomes" id="UP000298602"/>
    </source>
</evidence>
<comment type="cofactor">
    <cofactor evidence="1">
        <name>heme c</name>
        <dbReference type="ChEBI" id="CHEBI:61717"/>
    </cofactor>
</comment>
<dbReference type="AlphaFoldDB" id="A0A4P8L2H0"/>
<keyword evidence="6" id="KW-0732">Signal</keyword>
<dbReference type="GO" id="GO:0046872">
    <property type="term" value="F:metal ion binding"/>
    <property type="evidence" value="ECO:0007669"/>
    <property type="project" value="UniProtKB-KW"/>
</dbReference>
<protein>
    <recommendedName>
        <fullName evidence="9">Tetrahaem cytochrome domain-containing protein</fullName>
    </recommendedName>
</protein>
<evidence type="ECO:0000313" key="10">
    <source>
        <dbReference type="EMBL" id="QCQ22010.1"/>
    </source>
</evidence>